<sequence length="372" mass="39759">MDAALTPLAVIPSPTQGVWEIGTVPLRAYALCIVLGIVAACFIADRRLRHRGAPPWVILDIAVWAVPAGIIGARLYHVITSPEAYFGENGDLIKAFKIWEGGLGIWGGIAGGAVGAYIACRRMNLPFAMAADTLAVGLPVAQALGRWGNWFNNELYGKATDLPWALKVYTWDAKAGHAQMVNGEPMELGTFHPTFLYEFLWCLGVAAVVWYVDKRWSLGRGRAFALYVALYCAGRFWIEALRIDDAHHFLGMRLNNWTSLIVLAAAVVYFLRVRGPQERVTYDENGRITPVTGEPSAALAPASSDVSDSSEGSDPSDAAESSEGPSLVKSDTSDSSDTVGDEEPEAGDADDPSDSASESASDSSSASTSGKG</sequence>
<dbReference type="InterPro" id="IPR001640">
    <property type="entry name" value="Lgt"/>
</dbReference>
<name>A0ABN2AP41_9ACTN</name>
<feature type="transmembrane region" description="Helical" evidence="7">
    <location>
        <begin position="27"/>
        <end position="44"/>
    </location>
</feature>
<evidence type="ECO:0000256" key="4">
    <source>
        <dbReference type="ARBA" id="ARBA00022692"/>
    </source>
</evidence>
<evidence type="ECO:0000313" key="9">
    <source>
        <dbReference type="EMBL" id="GAA1523671.1"/>
    </source>
</evidence>
<evidence type="ECO:0000256" key="3">
    <source>
        <dbReference type="ARBA" id="ARBA00022679"/>
    </source>
</evidence>
<proteinExistence type="inferred from homology"/>
<dbReference type="PANTHER" id="PTHR30589:SF0">
    <property type="entry name" value="PHOSPHATIDYLGLYCEROL--PROLIPOPROTEIN DIACYLGLYCERYL TRANSFERASE"/>
    <property type="match status" value="1"/>
</dbReference>
<organism evidence="9 10">
    <name type="scientific">Dactylosporangium maewongense</name>
    <dbReference type="NCBI Taxonomy" id="634393"/>
    <lineage>
        <taxon>Bacteria</taxon>
        <taxon>Bacillati</taxon>
        <taxon>Actinomycetota</taxon>
        <taxon>Actinomycetes</taxon>
        <taxon>Micromonosporales</taxon>
        <taxon>Micromonosporaceae</taxon>
        <taxon>Dactylosporangium</taxon>
    </lineage>
</organism>
<comment type="function">
    <text evidence="7">Catalyzes the transfer of the diacylglyceryl group from phosphatidylglycerol to the sulfhydryl group of the N-terminal cysteine of a prolipoprotein, the first step in the formation of mature lipoproteins.</text>
</comment>
<dbReference type="EMBL" id="BAAAQD010000008">
    <property type="protein sequence ID" value="GAA1523671.1"/>
    <property type="molecule type" value="Genomic_DNA"/>
</dbReference>
<keyword evidence="6 7" id="KW-0472">Membrane</keyword>
<evidence type="ECO:0000256" key="6">
    <source>
        <dbReference type="ARBA" id="ARBA00023136"/>
    </source>
</evidence>
<feature type="transmembrane region" description="Helical" evidence="7">
    <location>
        <begin position="224"/>
        <end position="242"/>
    </location>
</feature>
<feature type="region of interest" description="Disordered" evidence="8">
    <location>
        <begin position="284"/>
        <end position="372"/>
    </location>
</feature>
<dbReference type="Proteomes" id="UP001501470">
    <property type="component" value="Unassembled WGS sequence"/>
</dbReference>
<evidence type="ECO:0000256" key="5">
    <source>
        <dbReference type="ARBA" id="ARBA00022989"/>
    </source>
</evidence>
<keyword evidence="3 7" id="KW-0808">Transferase</keyword>
<evidence type="ECO:0000256" key="8">
    <source>
        <dbReference type="SAM" id="MobiDB-lite"/>
    </source>
</evidence>
<feature type="binding site" evidence="7">
    <location>
        <position position="146"/>
    </location>
    <ligand>
        <name>a 1,2-diacyl-sn-glycero-3-phospho-(1'-sn-glycerol)</name>
        <dbReference type="ChEBI" id="CHEBI:64716"/>
    </ligand>
</feature>
<accession>A0ABN2AP41</accession>
<comment type="caution">
    <text evidence="9">The sequence shown here is derived from an EMBL/GenBank/DDBJ whole genome shotgun (WGS) entry which is preliminary data.</text>
</comment>
<feature type="transmembrane region" description="Helical" evidence="7">
    <location>
        <begin position="98"/>
        <end position="120"/>
    </location>
</feature>
<dbReference type="EC" id="2.5.1.145" evidence="7"/>
<comment type="catalytic activity">
    <reaction evidence="7">
        <text>L-cysteinyl-[prolipoprotein] + a 1,2-diacyl-sn-glycero-3-phospho-(1'-sn-glycerol) = an S-1,2-diacyl-sn-glyceryl-L-cysteinyl-[prolipoprotein] + sn-glycerol 1-phosphate + H(+)</text>
        <dbReference type="Rhea" id="RHEA:56712"/>
        <dbReference type="Rhea" id="RHEA-COMP:14679"/>
        <dbReference type="Rhea" id="RHEA-COMP:14680"/>
        <dbReference type="ChEBI" id="CHEBI:15378"/>
        <dbReference type="ChEBI" id="CHEBI:29950"/>
        <dbReference type="ChEBI" id="CHEBI:57685"/>
        <dbReference type="ChEBI" id="CHEBI:64716"/>
        <dbReference type="ChEBI" id="CHEBI:140658"/>
        <dbReference type="EC" id="2.5.1.145"/>
    </reaction>
</comment>
<keyword evidence="5 7" id="KW-1133">Transmembrane helix</keyword>
<feature type="transmembrane region" description="Helical" evidence="7">
    <location>
        <begin position="56"/>
        <end position="78"/>
    </location>
</feature>
<keyword evidence="2 7" id="KW-1003">Cell membrane</keyword>
<dbReference type="RefSeq" id="WP_344503974.1">
    <property type="nucleotide sequence ID" value="NZ_BAAAQD010000008.1"/>
</dbReference>
<dbReference type="NCBIfam" id="TIGR00544">
    <property type="entry name" value="lgt"/>
    <property type="match status" value="1"/>
</dbReference>
<comment type="pathway">
    <text evidence="7">Protein modification; lipoprotein biosynthesis (diacylglyceryl transfer).</text>
</comment>
<evidence type="ECO:0000256" key="1">
    <source>
        <dbReference type="ARBA" id="ARBA00007150"/>
    </source>
</evidence>
<protein>
    <recommendedName>
        <fullName evidence="7">Phosphatidylglycerol--prolipoprotein diacylglyceryl transferase</fullName>
        <ecNumber evidence="7">2.5.1.145</ecNumber>
    </recommendedName>
</protein>
<feature type="transmembrane region" description="Helical" evidence="7">
    <location>
        <begin position="127"/>
        <end position="145"/>
    </location>
</feature>
<feature type="transmembrane region" description="Helical" evidence="7">
    <location>
        <begin position="195"/>
        <end position="212"/>
    </location>
</feature>
<evidence type="ECO:0000256" key="2">
    <source>
        <dbReference type="ARBA" id="ARBA00022475"/>
    </source>
</evidence>
<feature type="compositionally biased region" description="Low complexity" evidence="8">
    <location>
        <begin position="293"/>
        <end position="324"/>
    </location>
</feature>
<feature type="compositionally biased region" description="Acidic residues" evidence="8">
    <location>
        <begin position="339"/>
        <end position="353"/>
    </location>
</feature>
<feature type="compositionally biased region" description="Low complexity" evidence="8">
    <location>
        <begin position="354"/>
        <end position="372"/>
    </location>
</feature>
<comment type="subcellular location">
    <subcellularLocation>
        <location evidence="7">Cell membrane</location>
        <topology evidence="7">Multi-pass membrane protein</topology>
    </subcellularLocation>
</comment>
<dbReference type="Pfam" id="PF01790">
    <property type="entry name" value="LGT"/>
    <property type="match status" value="1"/>
</dbReference>
<keyword evidence="4 7" id="KW-0812">Transmembrane</keyword>
<dbReference type="HAMAP" id="MF_01147">
    <property type="entry name" value="Lgt"/>
    <property type="match status" value="1"/>
</dbReference>
<comment type="similarity">
    <text evidence="1 7">Belongs to the Lgt family.</text>
</comment>
<gene>
    <name evidence="7" type="primary">lgt</name>
    <name evidence="9" type="ORF">GCM10009827_045140</name>
</gene>
<evidence type="ECO:0000256" key="7">
    <source>
        <dbReference type="HAMAP-Rule" id="MF_01147"/>
    </source>
</evidence>
<dbReference type="PANTHER" id="PTHR30589">
    <property type="entry name" value="PROLIPOPROTEIN DIACYLGLYCERYL TRANSFERASE"/>
    <property type="match status" value="1"/>
</dbReference>
<keyword evidence="10" id="KW-1185">Reference proteome</keyword>
<evidence type="ECO:0000313" key="10">
    <source>
        <dbReference type="Proteomes" id="UP001501470"/>
    </source>
</evidence>
<reference evidence="9 10" key="1">
    <citation type="journal article" date="2019" name="Int. J. Syst. Evol. Microbiol.">
        <title>The Global Catalogue of Microorganisms (GCM) 10K type strain sequencing project: providing services to taxonomists for standard genome sequencing and annotation.</title>
        <authorList>
            <consortium name="The Broad Institute Genomics Platform"/>
            <consortium name="The Broad Institute Genome Sequencing Center for Infectious Disease"/>
            <person name="Wu L."/>
            <person name="Ma J."/>
        </authorList>
    </citation>
    <scope>NUCLEOTIDE SEQUENCE [LARGE SCALE GENOMIC DNA]</scope>
    <source>
        <strain evidence="9 10">JCM 15933</strain>
    </source>
</reference>
<dbReference type="PROSITE" id="PS01311">
    <property type="entry name" value="LGT"/>
    <property type="match status" value="1"/>
</dbReference>
<feature type="transmembrane region" description="Helical" evidence="7">
    <location>
        <begin position="254"/>
        <end position="271"/>
    </location>
</feature>